<gene>
    <name evidence="2" type="ORF">VNO78_07407</name>
</gene>
<feature type="region of interest" description="Disordered" evidence="1">
    <location>
        <begin position="83"/>
        <end position="108"/>
    </location>
</feature>
<dbReference type="Proteomes" id="UP001386955">
    <property type="component" value="Unassembled WGS sequence"/>
</dbReference>
<evidence type="ECO:0000313" key="2">
    <source>
        <dbReference type="EMBL" id="KAK7405798.1"/>
    </source>
</evidence>
<comment type="caution">
    <text evidence="2">The sequence shown here is derived from an EMBL/GenBank/DDBJ whole genome shotgun (WGS) entry which is preliminary data.</text>
</comment>
<dbReference type="InterPro" id="IPR053313">
    <property type="entry name" value="RGF"/>
</dbReference>
<dbReference type="PANTHER" id="PTHR34961:SF5">
    <property type="entry name" value="TRANSMEMBRANE PROTEIN"/>
    <property type="match status" value="1"/>
</dbReference>
<evidence type="ECO:0000313" key="3">
    <source>
        <dbReference type="Proteomes" id="UP001386955"/>
    </source>
</evidence>
<dbReference type="AlphaFoldDB" id="A0AAN9T336"/>
<evidence type="ECO:0000256" key="1">
    <source>
        <dbReference type="SAM" id="MobiDB-lite"/>
    </source>
</evidence>
<name>A0AAN9T336_PSOTE</name>
<dbReference type="EMBL" id="JAYMYS010000002">
    <property type="protein sequence ID" value="KAK7405798.1"/>
    <property type="molecule type" value="Genomic_DNA"/>
</dbReference>
<proteinExistence type="predicted"/>
<accession>A0AAN9T336</accession>
<dbReference type="PANTHER" id="PTHR34961">
    <property type="entry name" value="TRANSMEMBRANE PROTEIN"/>
    <property type="match status" value="1"/>
</dbReference>
<keyword evidence="3" id="KW-1185">Reference proteome</keyword>
<sequence length="108" mass="12193">MFLSLNVCIARPLEAVEEASNTHIISRKVSENAKRQTLELNGMTNNIGAEREETSKHMRRFQTNKGLGFVPAKSVVLGSWRVPHSKLDQNPGFHSDYARPRTRPPSHN</sequence>
<organism evidence="2 3">
    <name type="scientific">Psophocarpus tetragonolobus</name>
    <name type="common">Winged bean</name>
    <name type="synonym">Dolichos tetragonolobus</name>
    <dbReference type="NCBI Taxonomy" id="3891"/>
    <lineage>
        <taxon>Eukaryota</taxon>
        <taxon>Viridiplantae</taxon>
        <taxon>Streptophyta</taxon>
        <taxon>Embryophyta</taxon>
        <taxon>Tracheophyta</taxon>
        <taxon>Spermatophyta</taxon>
        <taxon>Magnoliopsida</taxon>
        <taxon>eudicotyledons</taxon>
        <taxon>Gunneridae</taxon>
        <taxon>Pentapetalae</taxon>
        <taxon>rosids</taxon>
        <taxon>fabids</taxon>
        <taxon>Fabales</taxon>
        <taxon>Fabaceae</taxon>
        <taxon>Papilionoideae</taxon>
        <taxon>50 kb inversion clade</taxon>
        <taxon>NPAAA clade</taxon>
        <taxon>indigoferoid/millettioid clade</taxon>
        <taxon>Phaseoleae</taxon>
        <taxon>Psophocarpus</taxon>
    </lineage>
</organism>
<protein>
    <submittedName>
        <fullName evidence="2">Uncharacterized protein</fullName>
    </submittedName>
</protein>
<reference evidence="2 3" key="1">
    <citation type="submission" date="2024-01" db="EMBL/GenBank/DDBJ databases">
        <title>The genomes of 5 underutilized Papilionoideae crops provide insights into root nodulation and disease resistanc.</title>
        <authorList>
            <person name="Jiang F."/>
        </authorList>
    </citation>
    <scope>NUCLEOTIDE SEQUENCE [LARGE SCALE GENOMIC DNA]</scope>
    <source>
        <strain evidence="2">DUOXIRENSHENG_FW03</strain>
        <tissue evidence="2">Leaves</tissue>
    </source>
</reference>